<dbReference type="InterPro" id="IPR001128">
    <property type="entry name" value="Cyt_P450"/>
</dbReference>
<evidence type="ECO:0000256" key="6">
    <source>
        <dbReference type="ARBA" id="ARBA00022723"/>
    </source>
</evidence>
<dbReference type="PANTHER" id="PTHR24292">
    <property type="entry name" value="CYTOCHROME P450"/>
    <property type="match status" value="1"/>
</dbReference>
<keyword evidence="13" id="KW-1185">Reference proteome</keyword>
<evidence type="ECO:0000256" key="3">
    <source>
        <dbReference type="ARBA" id="ARBA00004406"/>
    </source>
</evidence>
<accession>A0AAJ7L4Y0</accession>
<keyword evidence="11" id="KW-0503">Monooxygenase</keyword>
<dbReference type="Proteomes" id="UP000694867">
    <property type="component" value="Unplaced"/>
</dbReference>
<dbReference type="GO" id="GO:0005789">
    <property type="term" value="C:endoplasmic reticulum membrane"/>
    <property type="evidence" value="ECO:0007669"/>
    <property type="project" value="UniProtKB-SubCell"/>
</dbReference>
<dbReference type="GO" id="GO:0020037">
    <property type="term" value="F:heme binding"/>
    <property type="evidence" value="ECO:0007669"/>
    <property type="project" value="InterPro"/>
</dbReference>
<evidence type="ECO:0000256" key="5">
    <source>
        <dbReference type="ARBA" id="ARBA00022617"/>
    </source>
</evidence>
<reference evidence="14" key="1">
    <citation type="submission" date="2025-08" db="UniProtKB">
        <authorList>
            <consortium name="RefSeq"/>
        </authorList>
    </citation>
    <scope>IDENTIFICATION</scope>
</reference>
<name>A0AAJ7L4Y0_9ACAR</name>
<dbReference type="AlphaFoldDB" id="A0AAJ7L4Y0"/>
<evidence type="ECO:0000256" key="2">
    <source>
        <dbReference type="ARBA" id="ARBA00004174"/>
    </source>
</evidence>
<evidence type="ECO:0000256" key="8">
    <source>
        <dbReference type="ARBA" id="ARBA00022848"/>
    </source>
</evidence>
<evidence type="ECO:0000256" key="7">
    <source>
        <dbReference type="ARBA" id="ARBA00022824"/>
    </source>
</evidence>
<dbReference type="GeneID" id="108864257"/>
<comment type="cofactor">
    <cofactor evidence="1">
        <name>heme</name>
        <dbReference type="ChEBI" id="CHEBI:30413"/>
    </cofactor>
</comment>
<dbReference type="InterPro" id="IPR050476">
    <property type="entry name" value="Insect_CytP450_Detox"/>
</dbReference>
<dbReference type="GO" id="GO:0005506">
    <property type="term" value="F:iron ion binding"/>
    <property type="evidence" value="ECO:0007669"/>
    <property type="project" value="InterPro"/>
</dbReference>
<keyword evidence="10" id="KW-0408">Iron</keyword>
<dbReference type="SUPFAM" id="SSF48264">
    <property type="entry name" value="Cytochrome P450"/>
    <property type="match status" value="1"/>
</dbReference>
<evidence type="ECO:0000313" key="14">
    <source>
        <dbReference type="RefSeq" id="XP_018495034.1"/>
    </source>
</evidence>
<protein>
    <submittedName>
        <fullName evidence="14">Probable cytochrome P450 6a18</fullName>
    </submittedName>
</protein>
<keyword evidence="12" id="KW-0472">Membrane</keyword>
<evidence type="ECO:0000256" key="4">
    <source>
        <dbReference type="ARBA" id="ARBA00010617"/>
    </source>
</evidence>
<gene>
    <name evidence="14" type="primary">LOC108864257</name>
</gene>
<keyword evidence="5" id="KW-0349">Heme</keyword>
<keyword evidence="9" id="KW-0560">Oxidoreductase</keyword>
<dbReference type="Gene3D" id="1.10.630.10">
    <property type="entry name" value="Cytochrome P450"/>
    <property type="match status" value="1"/>
</dbReference>
<comment type="subcellular location">
    <subcellularLocation>
        <location evidence="3">Endoplasmic reticulum membrane</location>
        <topology evidence="3">Peripheral membrane protein</topology>
    </subcellularLocation>
    <subcellularLocation>
        <location evidence="2">Microsome membrane</location>
        <topology evidence="2">Peripheral membrane protein</topology>
    </subcellularLocation>
</comment>
<keyword evidence="6" id="KW-0479">Metal-binding</keyword>
<dbReference type="Pfam" id="PF00067">
    <property type="entry name" value="p450"/>
    <property type="match status" value="1"/>
</dbReference>
<evidence type="ECO:0000256" key="9">
    <source>
        <dbReference type="ARBA" id="ARBA00023002"/>
    </source>
</evidence>
<evidence type="ECO:0000313" key="13">
    <source>
        <dbReference type="Proteomes" id="UP000694867"/>
    </source>
</evidence>
<dbReference type="GO" id="GO:0016705">
    <property type="term" value="F:oxidoreductase activity, acting on paired donors, with incorporation or reduction of molecular oxygen"/>
    <property type="evidence" value="ECO:0007669"/>
    <property type="project" value="InterPro"/>
</dbReference>
<organism evidence="13 14">
    <name type="scientific">Galendromus occidentalis</name>
    <name type="common">western predatory mite</name>
    <dbReference type="NCBI Taxonomy" id="34638"/>
    <lineage>
        <taxon>Eukaryota</taxon>
        <taxon>Metazoa</taxon>
        <taxon>Ecdysozoa</taxon>
        <taxon>Arthropoda</taxon>
        <taxon>Chelicerata</taxon>
        <taxon>Arachnida</taxon>
        <taxon>Acari</taxon>
        <taxon>Parasitiformes</taxon>
        <taxon>Mesostigmata</taxon>
        <taxon>Gamasina</taxon>
        <taxon>Phytoseioidea</taxon>
        <taxon>Phytoseiidae</taxon>
        <taxon>Typhlodrominae</taxon>
        <taxon>Galendromus</taxon>
    </lineage>
</organism>
<dbReference type="InterPro" id="IPR036396">
    <property type="entry name" value="Cyt_P450_sf"/>
</dbReference>
<evidence type="ECO:0000256" key="10">
    <source>
        <dbReference type="ARBA" id="ARBA00023004"/>
    </source>
</evidence>
<dbReference type="KEGG" id="goe:108864257"/>
<proteinExistence type="inferred from homology"/>
<keyword evidence="7" id="KW-0256">Endoplasmic reticulum</keyword>
<evidence type="ECO:0000256" key="11">
    <source>
        <dbReference type="ARBA" id="ARBA00023033"/>
    </source>
</evidence>
<dbReference type="RefSeq" id="XP_018495034.1">
    <property type="nucleotide sequence ID" value="XM_018639518.1"/>
</dbReference>
<dbReference type="PANTHER" id="PTHR24292:SF102">
    <property type="entry name" value="CYTOCHROME P450 FAMILY-RELATED"/>
    <property type="match status" value="1"/>
</dbReference>
<evidence type="ECO:0000256" key="12">
    <source>
        <dbReference type="ARBA" id="ARBA00023136"/>
    </source>
</evidence>
<sequence length="229" mass="26534">MISGVLIIFVSLLAVELIRRRRKKLRFFKDRGIPGPEPHFLWGHFFEISSDHLYWINEWSNEFGDPFGVFLGDKPFLVTQNLDIAREVLIKQFPKFTNRGRKFGLEENHPLKLFALHDDPVWKHLRSAVSPGFSSKKIREMTPLILKSIEGFRRKLITLSASQEAFDVYPLLQKLTMENIGRTIFGVDLNTQADTNVSSPLEKTAIYAPLNMMRGRLDLICTTFEWKPN</sequence>
<dbReference type="GO" id="GO:0004497">
    <property type="term" value="F:monooxygenase activity"/>
    <property type="evidence" value="ECO:0007669"/>
    <property type="project" value="UniProtKB-KW"/>
</dbReference>
<evidence type="ECO:0000256" key="1">
    <source>
        <dbReference type="ARBA" id="ARBA00001971"/>
    </source>
</evidence>
<comment type="similarity">
    <text evidence="4">Belongs to the cytochrome P450 family.</text>
</comment>
<keyword evidence="8" id="KW-0492">Microsome</keyword>